<keyword evidence="4" id="KW-1185">Reference proteome</keyword>
<gene>
    <name evidence="1" type="ORF">BAG01nite_29380</name>
    <name evidence="2" type="ORF">EB820_21285</name>
</gene>
<dbReference type="Proteomes" id="UP000276178">
    <property type="component" value="Unassembled WGS sequence"/>
</dbReference>
<evidence type="ECO:0000313" key="4">
    <source>
        <dbReference type="Proteomes" id="UP000317180"/>
    </source>
</evidence>
<dbReference type="InterPro" id="IPR021415">
    <property type="entry name" value="SAV0927-like"/>
</dbReference>
<dbReference type="RefSeq" id="WP_007784416.1">
    <property type="nucleotide sequence ID" value="NZ_BJOD01000029.1"/>
</dbReference>
<accession>A0A3M8AHC7</accession>
<dbReference type="Pfam" id="PF11256">
    <property type="entry name" value="SAV0927-like"/>
    <property type="match status" value="1"/>
</dbReference>
<reference evidence="2 3" key="1">
    <citation type="submission" date="2018-10" db="EMBL/GenBank/DDBJ databases">
        <title>Phylogenomics of Brevibacillus.</title>
        <authorList>
            <person name="Dunlap C."/>
        </authorList>
    </citation>
    <scope>NUCLEOTIDE SEQUENCE [LARGE SCALE GENOMIC DNA]</scope>
    <source>
        <strain evidence="2 3">NRRL NRS 1219</strain>
    </source>
</reference>
<sequence>MKFEYLYDQSENLLSRFVTFATEHHRYDFAFFYSQHFDGKSIVMSLQNMRAALISSDDLAHNHSWVQPLAVHAEDEDVVTSFLQKALSSLFRHDDLD</sequence>
<name>A0A3M8AHC7_9BACL</name>
<dbReference type="AlphaFoldDB" id="A0A3M8AHC7"/>
<evidence type="ECO:0000313" key="2">
    <source>
        <dbReference type="EMBL" id="RNB50541.1"/>
    </source>
</evidence>
<dbReference type="GeneID" id="82810311"/>
<evidence type="ECO:0000313" key="1">
    <source>
        <dbReference type="EMBL" id="GED26836.1"/>
    </source>
</evidence>
<comment type="caution">
    <text evidence="2">The sequence shown here is derived from an EMBL/GenBank/DDBJ whole genome shotgun (WGS) entry which is preliminary data.</text>
</comment>
<organism evidence="2 3">
    <name type="scientific">Brevibacillus agri</name>
    <dbReference type="NCBI Taxonomy" id="51101"/>
    <lineage>
        <taxon>Bacteria</taxon>
        <taxon>Bacillati</taxon>
        <taxon>Bacillota</taxon>
        <taxon>Bacilli</taxon>
        <taxon>Bacillales</taxon>
        <taxon>Paenibacillaceae</taxon>
        <taxon>Brevibacillus</taxon>
    </lineage>
</organism>
<proteinExistence type="predicted"/>
<reference evidence="1 4" key="2">
    <citation type="submission" date="2019-06" db="EMBL/GenBank/DDBJ databases">
        <title>Whole genome shotgun sequence of Brevibacillus agri NBRC 15538.</title>
        <authorList>
            <person name="Hosoyama A."/>
            <person name="Uohara A."/>
            <person name="Ohji S."/>
            <person name="Ichikawa N."/>
        </authorList>
    </citation>
    <scope>NUCLEOTIDE SEQUENCE [LARGE SCALE GENOMIC DNA]</scope>
    <source>
        <strain evidence="1 4">NBRC 15538</strain>
    </source>
</reference>
<dbReference type="Proteomes" id="UP000317180">
    <property type="component" value="Unassembled WGS sequence"/>
</dbReference>
<dbReference type="EMBL" id="BJOD01000029">
    <property type="protein sequence ID" value="GED26836.1"/>
    <property type="molecule type" value="Genomic_DNA"/>
</dbReference>
<protein>
    <submittedName>
        <fullName evidence="2">DUF3055 family protein</fullName>
    </submittedName>
</protein>
<dbReference type="OrthoDB" id="2891755at2"/>
<evidence type="ECO:0000313" key="3">
    <source>
        <dbReference type="Proteomes" id="UP000276178"/>
    </source>
</evidence>
<dbReference type="EMBL" id="RHHN01000068">
    <property type="protein sequence ID" value="RNB50541.1"/>
    <property type="molecule type" value="Genomic_DNA"/>
</dbReference>